<evidence type="ECO:0000313" key="2">
    <source>
        <dbReference type="Proteomes" id="UP001318860"/>
    </source>
</evidence>
<protein>
    <recommendedName>
        <fullName evidence="3">Mitochondrial protein</fullName>
    </recommendedName>
</protein>
<sequence length="120" mass="13676">MDPKCDLLKTTTSLLPDSTIYRRLVRRLLHTTTARPNLSYIIHTLSQYISKPSTNHLVAAHRVLRYLKGFSDVDWACCTETRRSISGFGVYLGDSLISWKDKKQPTLSRSSTEAEYRAIA</sequence>
<dbReference type="PANTHER" id="PTHR11439">
    <property type="entry name" value="GAG-POL-RELATED RETROTRANSPOSON"/>
    <property type="match status" value="1"/>
</dbReference>
<accession>A0ABR0WXI3</accession>
<reference evidence="1 2" key="1">
    <citation type="journal article" date="2021" name="Comput. Struct. Biotechnol. J.">
        <title>De novo genome assembly of the potent medicinal plant Rehmannia glutinosa using nanopore technology.</title>
        <authorList>
            <person name="Ma L."/>
            <person name="Dong C."/>
            <person name="Song C."/>
            <person name="Wang X."/>
            <person name="Zheng X."/>
            <person name="Niu Y."/>
            <person name="Chen S."/>
            <person name="Feng W."/>
        </authorList>
    </citation>
    <scope>NUCLEOTIDE SEQUENCE [LARGE SCALE GENOMIC DNA]</scope>
    <source>
        <strain evidence="1">DH-2019</strain>
    </source>
</reference>
<evidence type="ECO:0008006" key="3">
    <source>
        <dbReference type="Google" id="ProtNLM"/>
    </source>
</evidence>
<keyword evidence="2" id="KW-1185">Reference proteome</keyword>
<evidence type="ECO:0000313" key="1">
    <source>
        <dbReference type="EMBL" id="KAK6151668.1"/>
    </source>
</evidence>
<gene>
    <name evidence="1" type="ORF">DH2020_014303</name>
</gene>
<name>A0ABR0WXI3_REHGL</name>
<proteinExistence type="predicted"/>
<dbReference type="CDD" id="cd09272">
    <property type="entry name" value="RNase_HI_RT_Ty1"/>
    <property type="match status" value="1"/>
</dbReference>
<dbReference type="Proteomes" id="UP001318860">
    <property type="component" value="Unassembled WGS sequence"/>
</dbReference>
<dbReference type="PANTHER" id="PTHR11439:SF498">
    <property type="entry name" value="DNAK FAMILY PROTEIN"/>
    <property type="match status" value="1"/>
</dbReference>
<comment type="caution">
    <text evidence="1">The sequence shown here is derived from an EMBL/GenBank/DDBJ whole genome shotgun (WGS) entry which is preliminary data.</text>
</comment>
<dbReference type="EMBL" id="JABTTQ020000007">
    <property type="protein sequence ID" value="KAK6151668.1"/>
    <property type="molecule type" value="Genomic_DNA"/>
</dbReference>
<organism evidence="1 2">
    <name type="scientific">Rehmannia glutinosa</name>
    <name type="common">Chinese foxglove</name>
    <dbReference type="NCBI Taxonomy" id="99300"/>
    <lineage>
        <taxon>Eukaryota</taxon>
        <taxon>Viridiplantae</taxon>
        <taxon>Streptophyta</taxon>
        <taxon>Embryophyta</taxon>
        <taxon>Tracheophyta</taxon>
        <taxon>Spermatophyta</taxon>
        <taxon>Magnoliopsida</taxon>
        <taxon>eudicotyledons</taxon>
        <taxon>Gunneridae</taxon>
        <taxon>Pentapetalae</taxon>
        <taxon>asterids</taxon>
        <taxon>lamiids</taxon>
        <taxon>Lamiales</taxon>
        <taxon>Orobanchaceae</taxon>
        <taxon>Rehmannieae</taxon>
        <taxon>Rehmannia</taxon>
    </lineage>
</organism>